<dbReference type="SUPFAM" id="SSF52833">
    <property type="entry name" value="Thioredoxin-like"/>
    <property type="match status" value="1"/>
</dbReference>
<keyword evidence="4" id="KW-0676">Redox-active center</keyword>
<dbReference type="InterPro" id="IPR023205">
    <property type="entry name" value="DsbA/DsbL"/>
</dbReference>
<sequence>MKKILIFLCSIFFSYTTLALEFTNTKEYNIRKKYISNTPKIMQFFSFLCPYCYELEKTYDIRNLVRKKINKNISIKTYHVNFIGGELGKTLTKIWIIAEQMGVEEKIIIPIFKGIQETHTLKNIDNIKSIFLEKTGISLEKYNQFWNSFVIKILIQKNNNDVKKTQLSYVPAILINGKYTIEYSQLEMLFKKNFSKKYIELIKFLLLINNKN</sequence>
<dbReference type="AlphaFoldDB" id="A0A4D6XJ34"/>
<dbReference type="CDD" id="cd03019">
    <property type="entry name" value="DsbA_DsbA"/>
    <property type="match status" value="1"/>
</dbReference>
<evidence type="ECO:0000256" key="4">
    <source>
        <dbReference type="ARBA" id="ARBA00023284"/>
    </source>
</evidence>
<dbReference type="InterPro" id="IPR001853">
    <property type="entry name" value="DSBA-like_thioredoxin_dom"/>
</dbReference>
<evidence type="ECO:0000256" key="3">
    <source>
        <dbReference type="ARBA" id="ARBA00023157"/>
    </source>
</evidence>
<dbReference type="PANTHER" id="PTHR35891">
    <property type="entry name" value="THIOL:DISULFIDE INTERCHANGE PROTEIN DSBA"/>
    <property type="match status" value="1"/>
</dbReference>
<dbReference type="EMBL" id="CP113403">
    <property type="protein sequence ID" value="WAI17634.1"/>
    <property type="molecule type" value="Genomic_DNA"/>
</dbReference>
<comment type="similarity">
    <text evidence="1">Belongs to the thioredoxin family. DsbA subfamily.</text>
</comment>
<dbReference type="Gene3D" id="3.40.30.10">
    <property type="entry name" value="Glutaredoxin"/>
    <property type="match status" value="1"/>
</dbReference>
<dbReference type="PANTHER" id="PTHR35891:SF2">
    <property type="entry name" value="THIOL:DISULFIDE INTERCHANGE PROTEIN DSBA"/>
    <property type="match status" value="1"/>
</dbReference>
<evidence type="ECO:0000313" key="5">
    <source>
        <dbReference type="EMBL" id="WAI17634.1"/>
    </source>
</evidence>
<protein>
    <submittedName>
        <fullName evidence="5">DsbA family protein</fullName>
    </submittedName>
</protein>
<organism evidence="5 6">
    <name type="scientific">Buchnera aphidicola</name>
    <name type="common">Aphis craccivora</name>
    <dbReference type="NCBI Taxonomy" id="466616"/>
    <lineage>
        <taxon>Bacteria</taxon>
        <taxon>Pseudomonadati</taxon>
        <taxon>Pseudomonadota</taxon>
        <taxon>Gammaproteobacteria</taxon>
        <taxon>Enterobacterales</taxon>
        <taxon>Erwiniaceae</taxon>
        <taxon>Buchnera</taxon>
    </lineage>
</organism>
<dbReference type="Proteomes" id="UP001163441">
    <property type="component" value="Chromosome"/>
</dbReference>
<keyword evidence="2" id="KW-0732">Signal</keyword>
<dbReference type="Pfam" id="PF01323">
    <property type="entry name" value="DSBA"/>
    <property type="match status" value="1"/>
</dbReference>
<keyword evidence="3" id="KW-1015">Disulfide bond</keyword>
<dbReference type="InterPro" id="IPR036249">
    <property type="entry name" value="Thioredoxin-like_sf"/>
</dbReference>
<dbReference type="GO" id="GO:0016491">
    <property type="term" value="F:oxidoreductase activity"/>
    <property type="evidence" value="ECO:0007669"/>
    <property type="project" value="InterPro"/>
</dbReference>
<dbReference type="OrthoDB" id="9784896at2"/>
<reference evidence="5" key="1">
    <citation type="submission" date="2022-11" db="EMBL/GenBank/DDBJ databases">
        <title>The whole genome sequencing of pests is an important tool to study the evolution of the plant-insect interaction and insecticide resistance.</title>
        <authorList>
            <person name="Kananovich Y."/>
        </authorList>
    </citation>
    <scope>NUCLEOTIDE SEQUENCE</scope>
    <source>
        <strain evidence="5">BSU_Aph_2016</strain>
    </source>
</reference>
<name>A0A4D6XJ34_9GAMM</name>
<dbReference type="PIRSF" id="PIRSF001488">
    <property type="entry name" value="Tdi_protein"/>
    <property type="match status" value="1"/>
</dbReference>
<proteinExistence type="inferred from homology"/>
<accession>A0A4D6XJ34</accession>
<dbReference type="InterPro" id="IPR050824">
    <property type="entry name" value="Thiol_disulfide_DsbA"/>
</dbReference>
<dbReference type="RefSeq" id="WP_158360710.1">
    <property type="nucleotide sequence ID" value="NZ_CP034897.1"/>
</dbReference>
<gene>
    <name evidence="5" type="ORF">OWM53_02190</name>
</gene>
<evidence type="ECO:0000256" key="1">
    <source>
        <dbReference type="ARBA" id="ARBA00005791"/>
    </source>
</evidence>
<evidence type="ECO:0000256" key="2">
    <source>
        <dbReference type="ARBA" id="ARBA00022729"/>
    </source>
</evidence>
<evidence type="ECO:0000313" key="6">
    <source>
        <dbReference type="Proteomes" id="UP001163441"/>
    </source>
</evidence>